<sequence>MKTSTPCPNCNKSLTIEHFEDFPSPFNMKCPHCKAKLKETKMTPILILVAIIIIPLFILLGVTVKNILTNFFPVVEKIPTAIIFLAFCYPVYALYEAFNAVIIFKGNLQLKKRQ</sequence>
<keyword evidence="1" id="KW-1133">Transmembrane helix</keyword>
<organism evidence="2 3">
    <name type="scientific">Niallia circulans</name>
    <name type="common">Bacillus circulans</name>
    <dbReference type="NCBI Taxonomy" id="1397"/>
    <lineage>
        <taxon>Bacteria</taxon>
        <taxon>Bacillati</taxon>
        <taxon>Bacillota</taxon>
        <taxon>Bacilli</taxon>
        <taxon>Bacillales</taxon>
        <taxon>Bacillaceae</taxon>
        <taxon>Niallia</taxon>
    </lineage>
</organism>
<dbReference type="OrthoDB" id="2454113at2"/>
<dbReference type="AlphaFoldDB" id="A0A0J1L8A2"/>
<dbReference type="EMBL" id="LDPH01000017">
    <property type="protein sequence ID" value="KLV25145.1"/>
    <property type="molecule type" value="Genomic_DNA"/>
</dbReference>
<protein>
    <submittedName>
        <fullName evidence="2">Uncharacterized protein</fullName>
    </submittedName>
</protein>
<feature type="transmembrane region" description="Helical" evidence="1">
    <location>
        <begin position="80"/>
        <end position="104"/>
    </location>
</feature>
<keyword evidence="1" id="KW-0812">Transmembrane</keyword>
<dbReference type="RefSeq" id="WP_047943334.1">
    <property type="nucleotide sequence ID" value="NZ_JARTLH010000022.1"/>
</dbReference>
<reference evidence="2 3" key="1">
    <citation type="submission" date="2015-05" db="EMBL/GenBank/DDBJ databases">
        <title>Whole genome sequence and identification of bacterial endophytes from Costus igneus.</title>
        <authorList>
            <person name="Lee Y.P."/>
            <person name="Gan H.M."/>
            <person name="Eng W."/>
            <person name="Wheatley M.S."/>
            <person name="Caraballo A."/>
            <person name="Polter S."/>
            <person name="Savka M.A."/>
            <person name="Hudson A.O."/>
        </authorList>
    </citation>
    <scope>NUCLEOTIDE SEQUENCE [LARGE SCALE GENOMIC DNA]</scope>
    <source>
        <strain evidence="2 3">RIT379</strain>
    </source>
</reference>
<dbReference type="Proteomes" id="UP000036045">
    <property type="component" value="Unassembled WGS sequence"/>
</dbReference>
<evidence type="ECO:0000313" key="2">
    <source>
        <dbReference type="EMBL" id="KLV25145.1"/>
    </source>
</evidence>
<keyword evidence="3" id="KW-1185">Reference proteome</keyword>
<feature type="transmembrane region" description="Helical" evidence="1">
    <location>
        <begin position="45"/>
        <end position="68"/>
    </location>
</feature>
<proteinExistence type="predicted"/>
<name>A0A0J1L8A2_NIACI</name>
<evidence type="ECO:0000256" key="1">
    <source>
        <dbReference type="SAM" id="Phobius"/>
    </source>
</evidence>
<gene>
    <name evidence="2" type="ORF">ABW02_16285</name>
</gene>
<evidence type="ECO:0000313" key="3">
    <source>
        <dbReference type="Proteomes" id="UP000036045"/>
    </source>
</evidence>
<keyword evidence="1" id="KW-0472">Membrane</keyword>
<accession>A0A0J1L8A2</accession>
<dbReference type="PATRIC" id="fig|1397.4.peg.1448"/>
<comment type="caution">
    <text evidence="2">The sequence shown here is derived from an EMBL/GenBank/DDBJ whole genome shotgun (WGS) entry which is preliminary data.</text>
</comment>